<name>A0A158KG51_9BURK</name>
<keyword evidence="2" id="KW-0456">Lyase</keyword>
<evidence type="ECO:0000256" key="1">
    <source>
        <dbReference type="SAM" id="SignalP"/>
    </source>
</evidence>
<comment type="caution">
    <text evidence="2">The sequence shown here is derived from an EMBL/GenBank/DDBJ whole genome shotgun (WGS) entry which is preliminary data.</text>
</comment>
<sequence>MLKSPIRFRSIGLFAAAILIGLSPLASVTSVTTVTSAFADAGPHEAPYGMEALPAMRPSVSVGPQYDTTHVYVASADLDAFVNSFLATFGGKASPRAVFTVTPTPSKTASQYVQTPVGMLSVFGFETPIPYPFGNERTGYLVTDIDQAVKSARASGADILVDTFDDPIGKDAIIQWPGGLTMQLYWHTKAPNYAPLHSVPDNRVYVSRYEANNFVRRWLHFSHGKVVSDNPRADAGVIGRPGETIRQIRIDSGFGRMIVFVTDGKLPFPFGRETTGYAVDDVGATLTRAQGAGAKVLYPPYGSGSGKTAVVEFPGGYIAEVHDGQ</sequence>
<dbReference type="Proteomes" id="UP000054770">
    <property type="component" value="Unassembled WGS sequence"/>
</dbReference>
<keyword evidence="1" id="KW-0732">Signal</keyword>
<dbReference type="SUPFAM" id="SSF54593">
    <property type="entry name" value="Glyoxalase/Bleomycin resistance protein/Dihydroxybiphenyl dioxygenase"/>
    <property type="match status" value="2"/>
</dbReference>
<proteinExistence type="predicted"/>
<gene>
    <name evidence="2" type="ORF">AWB68_05766</name>
</gene>
<protein>
    <submittedName>
        <fullName evidence="2">Lactoylglutathione lyase</fullName>
    </submittedName>
</protein>
<feature type="signal peptide" evidence="1">
    <location>
        <begin position="1"/>
        <end position="26"/>
    </location>
</feature>
<accession>A0A158KG51</accession>
<dbReference type="EMBL" id="FCON02000089">
    <property type="protein sequence ID" value="SAL80034.1"/>
    <property type="molecule type" value="Genomic_DNA"/>
</dbReference>
<dbReference type="OrthoDB" id="107334at2"/>
<dbReference type="RefSeq" id="WP_125483073.1">
    <property type="nucleotide sequence ID" value="NZ_FCON02000089.1"/>
</dbReference>
<evidence type="ECO:0000313" key="2">
    <source>
        <dbReference type="EMBL" id="SAL80034.1"/>
    </source>
</evidence>
<dbReference type="AlphaFoldDB" id="A0A158KG51"/>
<dbReference type="GO" id="GO:0016829">
    <property type="term" value="F:lyase activity"/>
    <property type="evidence" value="ECO:0007669"/>
    <property type="project" value="UniProtKB-KW"/>
</dbReference>
<reference evidence="2" key="1">
    <citation type="submission" date="2016-01" db="EMBL/GenBank/DDBJ databases">
        <authorList>
            <person name="Peeters C."/>
        </authorList>
    </citation>
    <scope>NUCLEOTIDE SEQUENCE [LARGE SCALE GENOMIC DNA]</scope>
    <source>
        <strain evidence="2">LMG 22940</strain>
    </source>
</reference>
<organism evidence="2 3">
    <name type="scientific">Caballeronia choica</name>
    <dbReference type="NCBI Taxonomy" id="326476"/>
    <lineage>
        <taxon>Bacteria</taxon>
        <taxon>Pseudomonadati</taxon>
        <taxon>Pseudomonadota</taxon>
        <taxon>Betaproteobacteria</taxon>
        <taxon>Burkholderiales</taxon>
        <taxon>Burkholderiaceae</taxon>
        <taxon>Caballeronia</taxon>
    </lineage>
</organism>
<dbReference type="InterPro" id="IPR029068">
    <property type="entry name" value="Glyas_Bleomycin-R_OHBP_Dase"/>
</dbReference>
<evidence type="ECO:0000313" key="3">
    <source>
        <dbReference type="Proteomes" id="UP000054770"/>
    </source>
</evidence>
<keyword evidence="3" id="KW-1185">Reference proteome</keyword>
<feature type="chain" id="PRO_5011110882" evidence="1">
    <location>
        <begin position="27"/>
        <end position="325"/>
    </location>
</feature>